<keyword evidence="3" id="KW-1185">Reference proteome</keyword>
<proteinExistence type="predicted"/>
<dbReference type="PATRIC" id="fig|1629550.3.peg.951"/>
<dbReference type="PROSITE" id="PS51704">
    <property type="entry name" value="GP_PDE"/>
    <property type="match status" value="1"/>
</dbReference>
<sequence>MGKILFAHRGMSTLAPENTLSAFSLCKDKGIKWFECDIDILKDKTLVINHDDTLDRCSNKTGSLYNICKDDLRHIDAGSWFGDDYIGERIPTLDELIELINKYKLNVNFELKSCCGGKELTQELIQRFVEALNKLDDDIRVIVSSFNPLMLSKFKDLRPNIPVGCLFETHNLYDDWSSIMEMCRAEYIHPQNEGLTKEMVEKFRSHGYKINVWTVNDLARANQLFNWGVTGIFTDIADRFPKSYKYKQDIVCEANI</sequence>
<evidence type="ECO:0000313" key="3">
    <source>
        <dbReference type="Proteomes" id="UP000034407"/>
    </source>
</evidence>
<dbReference type="PANTHER" id="PTHR46211">
    <property type="entry name" value="GLYCEROPHOSPHORYL DIESTER PHOSPHODIESTERASE"/>
    <property type="match status" value="1"/>
</dbReference>
<comment type="caution">
    <text evidence="2">The sequence shown here is derived from an EMBL/GenBank/DDBJ whole genome shotgun (WGS) entry which is preliminary data.</text>
</comment>
<dbReference type="SUPFAM" id="SSF51695">
    <property type="entry name" value="PLC-like phosphodiesterases"/>
    <property type="match status" value="1"/>
</dbReference>
<dbReference type="Proteomes" id="UP000034407">
    <property type="component" value="Unassembled WGS sequence"/>
</dbReference>
<dbReference type="AlphaFoldDB" id="A0A0M3DJP3"/>
<dbReference type="PANTHER" id="PTHR46211:SF14">
    <property type="entry name" value="GLYCEROPHOSPHODIESTER PHOSPHODIESTERASE"/>
    <property type="match status" value="1"/>
</dbReference>
<name>A0A0M3DJP3_9FIRM</name>
<dbReference type="Pfam" id="PF03009">
    <property type="entry name" value="GDPD"/>
    <property type="match status" value="1"/>
</dbReference>
<reference evidence="2 3" key="1">
    <citation type="submission" date="2015-04" db="EMBL/GenBank/DDBJ databases">
        <title>Microcin producing Clostridium sp. JC272T.</title>
        <authorList>
            <person name="Jyothsna T."/>
            <person name="Sasikala C."/>
            <person name="Ramana C."/>
        </authorList>
    </citation>
    <scope>NUCLEOTIDE SEQUENCE [LARGE SCALE GENOMIC DNA]</scope>
    <source>
        <strain evidence="2 3">JC272</strain>
    </source>
</reference>
<dbReference type="OrthoDB" id="384721at2"/>
<dbReference type="InterPro" id="IPR017946">
    <property type="entry name" value="PLC-like_Pdiesterase_TIM-brl"/>
</dbReference>
<dbReference type="Gene3D" id="3.20.20.190">
    <property type="entry name" value="Phosphatidylinositol (PI) phosphodiesterase"/>
    <property type="match status" value="1"/>
</dbReference>
<dbReference type="RefSeq" id="WP_046822713.1">
    <property type="nucleotide sequence ID" value="NZ_JBCLWQ010000002.1"/>
</dbReference>
<dbReference type="GO" id="GO:0008081">
    <property type="term" value="F:phosphoric diester hydrolase activity"/>
    <property type="evidence" value="ECO:0007669"/>
    <property type="project" value="InterPro"/>
</dbReference>
<accession>A0A0M3DJP3</accession>
<gene>
    <name evidence="2" type="ORF">VN21_07515</name>
</gene>
<protein>
    <submittedName>
        <fullName evidence="2">Glycerophosphodiester phosphodiesterase</fullName>
    </submittedName>
</protein>
<dbReference type="EMBL" id="LBBT01000164">
    <property type="protein sequence ID" value="KKY01659.1"/>
    <property type="molecule type" value="Genomic_DNA"/>
</dbReference>
<feature type="domain" description="GP-PDE" evidence="1">
    <location>
        <begin position="3"/>
        <end position="244"/>
    </location>
</feature>
<evidence type="ECO:0000313" key="2">
    <source>
        <dbReference type="EMBL" id="KKY01659.1"/>
    </source>
</evidence>
<dbReference type="GO" id="GO:0006629">
    <property type="term" value="P:lipid metabolic process"/>
    <property type="evidence" value="ECO:0007669"/>
    <property type="project" value="InterPro"/>
</dbReference>
<organism evidence="2 3">
    <name type="scientific">Paraclostridium benzoelyticum</name>
    <dbReference type="NCBI Taxonomy" id="1629550"/>
    <lineage>
        <taxon>Bacteria</taxon>
        <taxon>Bacillati</taxon>
        <taxon>Bacillota</taxon>
        <taxon>Clostridia</taxon>
        <taxon>Peptostreptococcales</taxon>
        <taxon>Peptostreptococcaceae</taxon>
        <taxon>Paraclostridium</taxon>
    </lineage>
</organism>
<dbReference type="InterPro" id="IPR030395">
    <property type="entry name" value="GP_PDE_dom"/>
</dbReference>
<evidence type="ECO:0000259" key="1">
    <source>
        <dbReference type="PROSITE" id="PS51704"/>
    </source>
</evidence>